<feature type="region of interest" description="Disordered" evidence="3">
    <location>
        <begin position="258"/>
        <end position="358"/>
    </location>
</feature>
<protein>
    <submittedName>
        <fullName evidence="6">LysM peptidoglycan-binding domain-containing protein</fullName>
    </submittedName>
    <submittedName>
        <fullName evidence="7">Transcriptional regulator</fullName>
    </submittedName>
</protein>
<keyword evidence="2" id="KW-0804">Transcription</keyword>
<dbReference type="EMBL" id="CP045309">
    <property type="protein sequence ID" value="QGL47148.1"/>
    <property type="molecule type" value="Genomic_DNA"/>
</dbReference>
<dbReference type="AlphaFoldDB" id="A0AAJ2ZDE3"/>
<dbReference type="EMBL" id="JAAHBZ010000003">
    <property type="protein sequence ID" value="NES28107.1"/>
    <property type="molecule type" value="Genomic_DNA"/>
</dbReference>
<proteinExistence type="predicted"/>
<sequence>MPQESRERANRLAEYARPTVYAPHESSSRRPPGRRPVAAVRAVRAGVGALVFLVGVPGLLWTVGGDPVRRLPTWPQVVTWFDEPSGRFTPSVLTGAAVWVLWLLWAVFALLLLTELFAVLTRWRIPALRLPAPLHRLVFGLAGTAAVAVTSVGSLTTGEGADRSAAVVASAEGGGVIPRQAVARGSALIRVADTRYVYTVERHDTLSRIAKQWLGDADRWPEICRLNKHRHFPRIGGALRDCNLIYPGWELRLPAEARPPQTATPAAPPAPPAPSPSTATPSASPSTASGWPSPTVPPATPDQEAAPIPSSTPSASPSARESTSPTPIGTSAATASASGSASPAAGDTQGSTAASDERGVQLSPSNWLPWSLAAAISAAVALVWAQRRRRYTGEPDADPPTQLPPPVFQLRRAVARNPELLHPDDHHGETPALVPNLAPLPPGGTGIVGDGARAAARAALVAVLASGGPHHPDTRGEVIIDAATLETLLGADTAALIPWPRLHIADSTGDLLAVMEAKLLHRSRILDEHALTDLDSPRRQAPDEEPLPPIMLITHTPPASARMRAKTTLALSADLHVSALLLGEWTHGPTVEVGPDGHAALVSGQMAESVPPRLPVLDHDTAIQILTTLREAQTGEPPADASPAVPVSVVPLHANRTDSKPVEQQAVTAQPDATTRKAQLRVLGEPRVDNVTQPGRPLRAKALELAVFLACHPDGVTTRDIGEYLEPDARLSQADQRVHTNASNLRHVLGRAGTADTKNAYVIKTRGRYRLDPATVDVDVWTLRDLLRTAAIATGPRRRDLLTAACDLYTAPLADGRDYEWLQPHREAVRRWGTQAHLLLADELLQSNPQAMSDLVDKAIGLDHYNEALYTRAMRARHALGDADGIRTLLRALTDAFTDLDAQPQDETFTLANQLLARLAEKSAHQH</sequence>
<evidence type="ECO:0000313" key="9">
    <source>
        <dbReference type="Proteomes" id="UP000477779"/>
    </source>
</evidence>
<dbReference type="GO" id="GO:0006355">
    <property type="term" value="P:regulation of DNA-templated transcription"/>
    <property type="evidence" value="ECO:0007669"/>
    <property type="project" value="TreeGrafter"/>
</dbReference>
<feature type="compositionally biased region" description="Pro residues" evidence="3">
    <location>
        <begin position="266"/>
        <end position="275"/>
    </location>
</feature>
<feature type="domain" description="LysM" evidence="5">
    <location>
        <begin position="196"/>
        <end position="253"/>
    </location>
</feature>
<evidence type="ECO:0000259" key="5">
    <source>
        <dbReference type="PROSITE" id="PS51782"/>
    </source>
</evidence>
<evidence type="ECO:0000313" key="7">
    <source>
        <dbReference type="EMBL" id="QGL47148.1"/>
    </source>
</evidence>
<dbReference type="InterPro" id="IPR036388">
    <property type="entry name" value="WH-like_DNA-bd_sf"/>
</dbReference>
<dbReference type="InterPro" id="IPR051677">
    <property type="entry name" value="AfsR-DnrI-RedD_regulator"/>
</dbReference>
<dbReference type="InterPro" id="IPR018392">
    <property type="entry name" value="LysM"/>
</dbReference>
<name>A0AAJ2ZDE3_9ACTN</name>
<dbReference type="InterPro" id="IPR036779">
    <property type="entry name" value="LysM_dom_sf"/>
</dbReference>
<feature type="transmembrane region" description="Helical" evidence="4">
    <location>
        <begin position="134"/>
        <end position="155"/>
    </location>
</feature>
<reference evidence="6 9" key="2">
    <citation type="submission" date="2020-02" db="EMBL/GenBank/DDBJ databases">
        <title>WGS of Micromonospora spp. isolated from hot spring.</title>
        <authorList>
            <person name="Thawai C."/>
        </authorList>
    </citation>
    <scope>NUCLEOTIDE SEQUENCE [LARGE SCALE GENOMIC DNA]</scope>
    <source>
        <strain evidence="6 9">TMS7</strain>
    </source>
</reference>
<feature type="transmembrane region" description="Helical" evidence="4">
    <location>
        <begin position="42"/>
        <end position="64"/>
    </location>
</feature>
<keyword evidence="1" id="KW-0805">Transcription regulation</keyword>
<dbReference type="SMART" id="SM01043">
    <property type="entry name" value="BTAD"/>
    <property type="match status" value="1"/>
</dbReference>
<dbReference type="Gene3D" id="3.10.350.10">
    <property type="entry name" value="LysM domain"/>
    <property type="match status" value="1"/>
</dbReference>
<evidence type="ECO:0000313" key="6">
    <source>
        <dbReference type="EMBL" id="NES28107.1"/>
    </source>
</evidence>
<reference evidence="7 8" key="1">
    <citation type="submission" date="2019-10" db="EMBL/GenBank/DDBJ databases">
        <title>Genome Sequence of Micromonospora terminaliae DSM 101760.</title>
        <authorList>
            <person name="Guo L."/>
        </authorList>
    </citation>
    <scope>NUCLEOTIDE SEQUENCE [LARGE SCALE GENOMIC DNA]</scope>
    <source>
        <strain evidence="7 8">DSM 101760</strain>
    </source>
</reference>
<feature type="transmembrane region" description="Helical" evidence="4">
    <location>
        <begin position="92"/>
        <end position="113"/>
    </location>
</feature>
<evidence type="ECO:0000256" key="3">
    <source>
        <dbReference type="SAM" id="MobiDB-lite"/>
    </source>
</evidence>
<dbReference type="GO" id="GO:0003677">
    <property type="term" value="F:DNA binding"/>
    <property type="evidence" value="ECO:0007669"/>
    <property type="project" value="TreeGrafter"/>
</dbReference>
<feature type="compositionally biased region" description="Low complexity" evidence="3">
    <location>
        <begin position="305"/>
        <end position="346"/>
    </location>
</feature>
<feature type="compositionally biased region" description="Basic and acidic residues" evidence="3">
    <location>
        <begin position="1"/>
        <end position="11"/>
    </location>
</feature>
<feature type="compositionally biased region" description="Low complexity" evidence="3">
    <location>
        <begin position="276"/>
        <end position="293"/>
    </location>
</feature>
<evidence type="ECO:0000256" key="1">
    <source>
        <dbReference type="ARBA" id="ARBA00023015"/>
    </source>
</evidence>
<accession>A0AAJ2ZDE3</accession>
<dbReference type="Proteomes" id="UP000402241">
    <property type="component" value="Chromosome"/>
</dbReference>
<dbReference type="InterPro" id="IPR005158">
    <property type="entry name" value="BTAD"/>
</dbReference>
<dbReference type="CDD" id="cd00118">
    <property type="entry name" value="LysM"/>
    <property type="match status" value="1"/>
</dbReference>
<keyword evidence="8" id="KW-1185">Reference proteome</keyword>
<keyword evidence="4" id="KW-0472">Membrane</keyword>
<dbReference type="Proteomes" id="UP000477779">
    <property type="component" value="Unassembled WGS sequence"/>
</dbReference>
<dbReference type="PANTHER" id="PTHR35807">
    <property type="entry name" value="TRANSCRIPTIONAL REGULATOR REDD-RELATED"/>
    <property type="match status" value="1"/>
</dbReference>
<feature type="region of interest" description="Disordered" evidence="3">
    <location>
        <begin position="1"/>
        <end position="34"/>
    </location>
</feature>
<dbReference type="Gene3D" id="1.10.10.10">
    <property type="entry name" value="Winged helix-like DNA-binding domain superfamily/Winged helix DNA-binding domain"/>
    <property type="match status" value="1"/>
</dbReference>
<dbReference type="PANTHER" id="PTHR35807:SF1">
    <property type="entry name" value="TRANSCRIPTIONAL REGULATOR REDD"/>
    <property type="match status" value="1"/>
</dbReference>
<keyword evidence="4" id="KW-1133">Transmembrane helix</keyword>
<gene>
    <name evidence="6" type="ORF">G3561_11195</name>
    <name evidence="7" type="ORF">GCE86_08845</name>
</gene>
<keyword evidence="4" id="KW-0812">Transmembrane</keyword>
<organism evidence="6 9">
    <name type="scientific">Micromonospora terminaliae</name>
    <dbReference type="NCBI Taxonomy" id="1914461"/>
    <lineage>
        <taxon>Bacteria</taxon>
        <taxon>Bacillati</taxon>
        <taxon>Actinomycetota</taxon>
        <taxon>Actinomycetes</taxon>
        <taxon>Micromonosporales</taxon>
        <taxon>Micromonosporaceae</taxon>
        <taxon>Micromonospora</taxon>
    </lineage>
</organism>
<dbReference type="PROSITE" id="PS51782">
    <property type="entry name" value="LYSM"/>
    <property type="match status" value="1"/>
</dbReference>
<dbReference type="Pfam" id="PF03704">
    <property type="entry name" value="BTAD"/>
    <property type="match status" value="1"/>
</dbReference>
<evidence type="ECO:0000256" key="4">
    <source>
        <dbReference type="SAM" id="Phobius"/>
    </source>
</evidence>
<evidence type="ECO:0000256" key="2">
    <source>
        <dbReference type="ARBA" id="ARBA00023163"/>
    </source>
</evidence>
<evidence type="ECO:0000313" key="8">
    <source>
        <dbReference type="Proteomes" id="UP000402241"/>
    </source>
</evidence>